<dbReference type="EMBL" id="JAWDGP010003058">
    <property type="protein sequence ID" value="KAK3777808.1"/>
    <property type="molecule type" value="Genomic_DNA"/>
</dbReference>
<keyword evidence="2" id="KW-1185">Reference proteome</keyword>
<evidence type="ECO:0000313" key="1">
    <source>
        <dbReference type="EMBL" id="KAK3777808.1"/>
    </source>
</evidence>
<accession>A0AAE1DQA5</accession>
<dbReference type="Proteomes" id="UP001283361">
    <property type="component" value="Unassembled WGS sequence"/>
</dbReference>
<protein>
    <submittedName>
        <fullName evidence="1">Uncharacterized protein</fullName>
    </submittedName>
</protein>
<evidence type="ECO:0000313" key="2">
    <source>
        <dbReference type="Proteomes" id="UP001283361"/>
    </source>
</evidence>
<dbReference type="AlphaFoldDB" id="A0AAE1DQA5"/>
<organism evidence="1 2">
    <name type="scientific">Elysia crispata</name>
    <name type="common">lettuce slug</name>
    <dbReference type="NCBI Taxonomy" id="231223"/>
    <lineage>
        <taxon>Eukaryota</taxon>
        <taxon>Metazoa</taxon>
        <taxon>Spiralia</taxon>
        <taxon>Lophotrochozoa</taxon>
        <taxon>Mollusca</taxon>
        <taxon>Gastropoda</taxon>
        <taxon>Heterobranchia</taxon>
        <taxon>Euthyneura</taxon>
        <taxon>Panpulmonata</taxon>
        <taxon>Sacoglossa</taxon>
        <taxon>Placobranchoidea</taxon>
        <taxon>Plakobranchidae</taxon>
        <taxon>Elysia</taxon>
    </lineage>
</organism>
<sequence length="133" mass="15217">MSHGNILVALQNCLKRCCKRNNGVFLDRRKFFAIVKGLLGEITGSWDPPRTRCASLSRAYPREFRPCFLQEEITRKGRATRRSRRTYRRFVCSSRVGFSLELFQMGSSAGKAGSSLHPLLLDVHPSTERKIKK</sequence>
<gene>
    <name evidence="1" type="ORF">RRG08_038057</name>
</gene>
<name>A0AAE1DQA5_9GAST</name>
<proteinExistence type="predicted"/>
<comment type="caution">
    <text evidence="1">The sequence shown here is derived from an EMBL/GenBank/DDBJ whole genome shotgun (WGS) entry which is preliminary data.</text>
</comment>
<reference evidence="1" key="1">
    <citation type="journal article" date="2023" name="G3 (Bethesda)">
        <title>A reference genome for the long-term kleptoplast-retaining sea slug Elysia crispata morphotype clarki.</title>
        <authorList>
            <person name="Eastman K.E."/>
            <person name="Pendleton A.L."/>
            <person name="Shaikh M.A."/>
            <person name="Suttiyut T."/>
            <person name="Ogas R."/>
            <person name="Tomko P."/>
            <person name="Gavelis G."/>
            <person name="Widhalm J.R."/>
            <person name="Wisecaver J.H."/>
        </authorList>
    </citation>
    <scope>NUCLEOTIDE SEQUENCE</scope>
    <source>
        <strain evidence="1">ECLA1</strain>
    </source>
</reference>